<evidence type="ECO:0000313" key="1">
    <source>
        <dbReference type="EMBL" id="NYD27237.1"/>
    </source>
</evidence>
<comment type="caution">
    <text evidence="1">The sequence shown here is derived from an EMBL/GenBank/DDBJ whole genome shotgun (WGS) entry which is preliminary data.</text>
</comment>
<accession>A0A852R3H5</accession>
<reference evidence="1 2" key="1">
    <citation type="submission" date="2020-07" db="EMBL/GenBank/DDBJ databases">
        <title>Sequencing the genomes of 1000 actinobacteria strains.</title>
        <authorList>
            <person name="Klenk H.-P."/>
        </authorList>
    </citation>
    <scope>NUCLEOTIDE SEQUENCE [LARGE SCALE GENOMIC DNA]</scope>
    <source>
        <strain evidence="1 2">DSM 17380</strain>
    </source>
</reference>
<gene>
    <name evidence="1" type="ORF">BJ960_002040</name>
</gene>
<dbReference type="InterPro" id="IPR008551">
    <property type="entry name" value="TANGO2"/>
</dbReference>
<evidence type="ECO:0000313" key="2">
    <source>
        <dbReference type="Proteomes" id="UP000586095"/>
    </source>
</evidence>
<keyword evidence="2" id="KW-1185">Reference proteome</keyword>
<sequence length="284" mass="28937">MCTVVIEVPADESAPTRVLAVRDEDPNRPWDPPGEWWPTEHPGTLGVRDRRANGAWLAVAPDRGRLAVMVNRAAEMAEPAGGFTSRGGLVLESVAGGALVDPPTAAPFSLVEVAGSAAFVSAWDGVALRRERLSPGVHMLAHHDVDDPRSERIARWLPEFQALAGAPEAEWREQWLGLLARTAELSPTDDEAIVRDNRPLGYPTLSLLTCIAEVSPGGGGAVAGGAGARGAGDGGAGAGAGAGVGAGAGAGVGARGAGAGGLVDLRWAPFTEPGSWGTPAFATA</sequence>
<organism evidence="1 2">
    <name type="scientific">Leucobacter aridicollis</name>
    <dbReference type="NCBI Taxonomy" id="283878"/>
    <lineage>
        <taxon>Bacteria</taxon>
        <taxon>Bacillati</taxon>
        <taxon>Actinomycetota</taxon>
        <taxon>Actinomycetes</taxon>
        <taxon>Micrococcales</taxon>
        <taxon>Microbacteriaceae</taxon>
        <taxon>Leucobacter</taxon>
    </lineage>
</organism>
<dbReference type="AlphaFoldDB" id="A0A852R3H5"/>
<proteinExistence type="predicted"/>
<dbReference type="RefSeq" id="WP_202229139.1">
    <property type="nucleotide sequence ID" value="NZ_BAAALZ010000001.1"/>
</dbReference>
<dbReference type="EMBL" id="JACCBD010000001">
    <property type="protein sequence ID" value="NYD27237.1"/>
    <property type="molecule type" value="Genomic_DNA"/>
</dbReference>
<protein>
    <recommendedName>
        <fullName evidence="3">Transport and Golgi organization protein 2</fullName>
    </recommendedName>
</protein>
<dbReference type="Pfam" id="PF05742">
    <property type="entry name" value="TANGO2"/>
    <property type="match status" value="1"/>
</dbReference>
<name>A0A852R3H5_9MICO</name>
<dbReference type="Proteomes" id="UP000586095">
    <property type="component" value="Unassembled WGS sequence"/>
</dbReference>
<evidence type="ECO:0008006" key="3">
    <source>
        <dbReference type="Google" id="ProtNLM"/>
    </source>
</evidence>